<dbReference type="Proteomes" id="UP000649799">
    <property type="component" value="Unassembled WGS sequence"/>
</dbReference>
<keyword evidence="2" id="KW-1185">Reference proteome</keyword>
<protein>
    <submittedName>
        <fullName evidence="1">S1/P1 Nuclease</fullName>
    </submittedName>
</protein>
<dbReference type="Gene3D" id="1.10.575.10">
    <property type="entry name" value="P1 Nuclease"/>
    <property type="match status" value="1"/>
</dbReference>
<proteinExistence type="predicted"/>
<dbReference type="EMBL" id="JAANYN010000001">
    <property type="protein sequence ID" value="NHE55506.1"/>
    <property type="molecule type" value="Genomic_DNA"/>
</dbReference>
<evidence type="ECO:0000313" key="2">
    <source>
        <dbReference type="Proteomes" id="UP000649799"/>
    </source>
</evidence>
<dbReference type="CDD" id="cd10981">
    <property type="entry name" value="ZnPC_S1P1"/>
    <property type="match status" value="1"/>
</dbReference>
<reference evidence="1 2" key="1">
    <citation type="submission" date="2020-03" db="EMBL/GenBank/DDBJ databases">
        <title>Cyclobacterium plantarum sp. nov., a marine bacterium isolated from a coastal-marine wetland.</title>
        <authorList>
            <person name="Sanchez-Porro C."/>
            <person name="Ventosa A."/>
            <person name="Amoozegar M."/>
        </authorList>
    </citation>
    <scope>NUCLEOTIDE SEQUENCE [LARGE SCALE GENOMIC DNA]</scope>
    <source>
        <strain evidence="1 2">GBPx2</strain>
    </source>
</reference>
<dbReference type="InterPro" id="IPR008947">
    <property type="entry name" value="PLipase_C/P1_nuclease_dom_sf"/>
</dbReference>
<sequence length="346" mass="40157">MVVLQITSLNQVSGWGFYAHRLINRQAVFSLPPELMVCFKPHIRFISEKAVNPDRRRYAVKREAEKHFIDLDVYGDSALVLLPIFWSDAVKQFGEDSLRMSGIAPWSTYQTFLQLTRAFERKDLQAILRLAADLGHYIGDIHVPLHTTKNYNGQFTGQYGIHGFWESRLPELFAADYNFFVGKAEYIPNPQILIWETVGQSHAALDSVLAFEARLTARFPEDKKYSFEERGGINTRVYSKAFSQAYHQLLAGQVERQMQHTIKMIADFWYTAWILAGQPDLEVDSEPLEERDSLFVPDNSLKNIRQHETSINGLPELFWKSSGKPQYFWPIFQKYREKRPRFLPIG</sequence>
<gene>
    <name evidence="1" type="ORF">G9Q97_01620</name>
</gene>
<organism evidence="1 2">
    <name type="scientific">Cyclobacterium plantarum</name>
    <dbReference type="NCBI Taxonomy" id="2716263"/>
    <lineage>
        <taxon>Bacteria</taxon>
        <taxon>Pseudomonadati</taxon>
        <taxon>Bacteroidota</taxon>
        <taxon>Cytophagia</taxon>
        <taxon>Cytophagales</taxon>
        <taxon>Cyclobacteriaceae</taxon>
        <taxon>Cyclobacterium</taxon>
    </lineage>
</organism>
<comment type="caution">
    <text evidence="1">The sequence shown here is derived from an EMBL/GenBank/DDBJ whole genome shotgun (WGS) entry which is preliminary data.</text>
</comment>
<dbReference type="SUPFAM" id="SSF48537">
    <property type="entry name" value="Phospholipase C/P1 nuclease"/>
    <property type="match status" value="1"/>
</dbReference>
<name>A0ABX0H157_9BACT</name>
<evidence type="ECO:0000313" key="1">
    <source>
        <dbReference type="EMBL" id="NHE55506.1"/>
    </source>
</evidence>
<accession>A0ABX0H157</accession>